<dbReference type="HAMAP" id="MF_01027">
    <property type="entry name" value="LeuC_type2"/>
    <property type="match status" value="1"/>
</dbReference>
<evidence type="ECO:0000256" key="1">
    <source>
        <dbReference type="ARBA" id="ARBA00022430"/>
    </source>
</evidence>
<dbReference type="GO" id="GO:0046872">
    <property type="term" value="F:metal ion binding"/>
    <property type="evidence" value="ECO:0007669"/>
    <property type="project" value="UniProtKB-KW"/>
</dbReference>
<comment type="cofactor">
    <cofactor evidence="9">
        <name>[4Fe-4S] cluster</name>
        <dbReference type="ChEBI" id="CHEBI:49883"/>
    </cofactor>
    <text evidence="9">Binds 1 [4Fe-4S] cluster per subunit.</text>
</comment>
<proteinExistence type="inferred from homology"/>
<dbReference type="InterPro" id="IPR050067">
    <property type="entry name" value="IPM_dehydratase_rel_enz"/>
</dbReference>
<evidence type="ECO:0000256" key="3">
    <source>
        <dbReference type="ARBA" id="ARBA00022605"/>
    </source>
</evidence>
<feature type="domain" description="Aconitase/3-isopropylmalate dehydratase large subunit alpha/beta/alpha" evidence="11">
    <location>
        <begin position="41"/>
        <end position="432"/>
    </location>
</feature>
<dbReference type="SUPFAM" id="SSF53732">
    <property type="entry name" value="Aconitase iron-sulfur domain"/>
    <property type="match status" value="1"/>
</dbReference>
<dbReference type="AlphaFoldDB" id="A0A1H0ABN1"/>
<gene>
    <name evidence="9" type="primary">leuC</name>
    <name evidence="12" type="ORF">SAMN04487949_0017</name>
</gene>
<name>A0A1H0ABN1_9EURY</name>
<keyword evidence="13" id="KW-1185">Reference proteome</keyword>
<keyword evidence="1 9" id="KW-0432">Leucine biosynthesis</keyword>
<comment type="subunit">
    <text evidence="9">Heterodimer of LeuC and LeuD.</text>
</comment>
<evidence type="ECO:0000313" key="12">
    <source>
        <dbReference type="EMBL" id="SDN31042.1"/>
    </source>
</evidence>
<dbReference type="InterPro" id="IPR036008">
    <property type="entry name" value="Aconitase_4Fe-4S_dom"/>
</dbReference>
<organism evidence="12 13">
    <name type="scientific">Halogranum gelatinilyticum</name>
    <dbReference type="NCBI Taxonomy" id="660521"/>
    <lineage>
        <taxon>Archaea</taxon>
        <taxon>Methanobacteriati</taxon>
        <taxon>Methanobacteriota</taxon>
        <taxon>Stenosarchaea group</taxon>
        <taxon>Halobacteria</taxon>
        <taxon>Halobacteriales</taxon>
        <taxon>Haloferacaceae</taxon>
    </lineage>
</organism>
<dbReference type="Pfam" id="PF00330">
    <property type="entry name" value="Aconitase"/>
    <property type="match status" value="1"/>
</dbReference>
<dbReference type="GO" id="GO:0051539">
    <property type="term" value="F:4 iron, 4 sulfur cluster binding"/>
    <property type="evidence" value="ECO:0007669"/>
    <property type="project" value="UniProtKB-KW"/>
</dbReference>
<dbReference type="Proteomes" id="UP000199451">
    <property type="component" value="Unassembled WGS sequence"/>
</dbReference>
<evidence type="ECO:0000256" key="9">
    <source>
        <dbReference type="HAMAP-Rule" id="MF_01027"/>
    </source>
</evidence>
<evidence type="ECO:0000256" key="10">
    <source>
        <dbReference type="SAM" id="MobiDB-lite"/>
    </source>
</evidence>
<comment type="similarity">
    <text evidence="9">Belongs to the aconitase/IPM isomerase family. LeuC type 2 subfamily.</text>
</comment>
<dbReference type="EC" id="4.2.1.33" evidence="9"/>
<dbReference type="InterPro" id="IPR001030">
    <property type="entry name" value="Acoase/IPM_deHydtase_lsu_aba"/>
</dbReference>
<feature type="binding site" evidence="9">
    <location>
        <position position="381"/>
    </location>
    <ligand>
        <name>[4Fe-4S] cluster</name>
        <dbReference type="ChEBI" id="CHEBI:49883"/>
    </ligand>
</feature>
<keyword evidence="4 9" id="KW-0479">Metal-binding</keyword>
<dbReference type="UniPathway" id="UPA00048">
    <property type="reaction ID" value="UER00071"/>
</dbReference>
<dbReference type="NCBIfam" id="NF001614">
    <property type="entry name" value="PRK00402.1"/>
    <property type="match status" value="1"/>
</dbReference>
<feature type="region of interest" description="Disordered" evidence="10">
    <location>
        <begin position="1"/>
        <end position="20"/>
    </location>
</feature>
<evidence type="ECO:0000256" key="7">
    <source>
        <dbReference type="ARBA" id="ARBA00023239"/>
    </source>
</evidence>
<dbReference type="GO" id="GO:0009098">
    <property type="term" value="P:L-leucine biosynthetic process"/>
    <property type="evidence" value="ECO:0007669"/>
    <property type="project" value="UniProtKB-UniRule"/>
</dbReference>
<dbReference type="PANTHER" id="PTHR43822">
    <property type="entry name" value="HOMOACONITASE, MITOCHONDRIAL-RELATED"/>
    <property type="match status" value="1"/>
</dbReference>
<feature type="binding site" evidence="9">
    <location>
        <position position="321"/>
    </location>
    <ligand>
        <name>[4Fe-4S] cluster</name>
        <dbReference type="ChEBI" id="CHEBI:49883"/>
    </ligand>
</feature>
<dbReference type="InterPro" id="IPR011826">
    <property type="entry name" value="HAcnase/IPMdehydase_lsu_prok"/>
</dbReference>
<comment type="function">
    <text evidence="9">Catalyzes the isomerization between 2-isopropylmalate and 3-isopropylmalate, via the formation of 2-isopropylmaleate.</text>
</comment>
<evidence type="ECO:0000256" key="5">
    <source>
        <dbReference type="ARBA" id="ARBA00023004"/>
    </source>
</evidence>
<dbReference type="GO" id="GO:0003861">
    <property type="term" value="F:3-isopropylmalate dehydratase activity"/>
    <property type="evidence" value="ECO:0007669"/>
    <property type="project" value="UniProtKB-UniRule"/>
</dbReference>
<evidence type="ECO:0000256" key="2">
    <source>
        <dbReference type="ARBA" id="ARBA00022485"/>
    </source>
</evidence>
<dbReference type="STRING" id="660521.SAMN04487949_0017"/>
<dbReference type="NCBIfam" id="TIGR02086">
    <property type="entry name" value="IPMI_arch"/>
    <property type="match status" value="1"/>
</dbReference>
<dbReference type="NCBIfam" id="TIGR01343">
    <property type="entry name" value="hacA_fam"/>
    <property type="match status" value="1"/>
</dbReference>
<dbReference type="Gene3D" id="3.30.499.10">
    <property type="entry name" value="Aconitase, domain 3"/>
    <property type="match status" value="2"/>
</dbReference>
<feature type="compositionally biased region" description="Low complexity" evidence="10">
    <location>
        <begin position="1"/>
        <end position="12"/>
    </location>
</feature>
<dbReference type="InterPro" id="IPR033941">
    <property type="entry name" value="IPMI_cat"/>
</dbReference>
<comment type="pathway">
    <text evidence="9">Amino-acid biosynthesis; L-leucine biosynthesis; L-leucine from 3-methyl-2-oxobutanoate: step 2/4.</text>
</comment>
<dbReference type="EMBL" id="FNHL01000010">
    <property type="protein sequence ID" value="SDN31042.1"/>
    <property type="molecule type" value="Genomic_DNA"/>
</dbReference>
<evidence type="ECO:0000259" key="11">
    <source>
        <dbReference type="Pfam" id="PF00330"/>
    </source>
</evidence>
<reference evidence="13" key="1">
    <citation type="submission" date="2016-10" db="EMBL/GenBank/DDBJ databases">
        <authorList>
            <person name="Varghese N."/>
            <person name="Submissions S."/>
        </authorList>
    </citation>
    <scope>NUCLEOTIDE SEQUENCE [LARGE SCALE GENOMIC DNA]</scope>
    <source>
        <strain evidence="13">CGMCC 1.10119</strain>
    </source>
</reference>
<evidence type="ECO:0000313" key="13">
    <source>
        <dbReference type="Proteomes" id="UP000199451"/>
    </source>
</evidence>
<dbReference type="PANTHER" id="PTHR43822:SF22">
    <property type="entry name" value="ISOPROPYLMALATE_CITRAMALATE ISOMERASE LARGE SUBUNIT"/>
    <property type="match status" value="1"/>
</dbReference>
<comment type="catalytic activity">
    <reaction evidence="9">
        <text>(2R,3S)-3-isopropylmalate = (2S)-2-isopropylmalate</text>
        <dbReference type="Rhea" id="RHEA:32287"/>
        <dbReference type="ChEBI" id="CHEBI:1178"/>
        <dbReference type="ChEBI" id="CHEBI:35121"/>
        <dbReference type="EC" id="4.2.1.33"/>
    </reaction>
</comment>
<keyword evidence="2 9" id="KW-0004">4Fe-4S</keyword>
<sequence length="455" mass="48552">MQPMRTTRTTNNDDPDRTMTGKTLAEKLLSEKSGTDARAGDYVEAEIDVAMAHDITGPLAFQTFHEVAGEDADLFAPDRTVFTIDHHAPADGVQAANNHNAVRDFAAKHGAHQFDVGDGICHAVLVEEGFVRPGDLVIGADSHSTTYGGIGAFGTGVGSTDLGTALATGELWFRVPETLKFEVEGDLADGVYAKDLILRFIGDVGFDGCTYKAAEYTGSTIESLPIHERLVLSNMAIEMGGKAGFVAPDERTVDYLERQTGNDIELDGSLRSDDDAEFDEVYTYRAADLAPQVSKPSNPENAVDVTEVEGTEIDQLFVGTCTNGRYEDIKVVADILAGEELAPNVRMVVVPASKSVYQHMLHTGVFQTLTDAGAVIQSAGCGPCAGYHQGVLGDDDVCLATANRNFPGREGSMDSKVYLSSPATVGASALYGEITDPRSIETTRHDDTVFAEVSP</sequence>
<protein>
    <recommendedName>
        <fullName evidence="9">3-isopropylmalate dehydratase large subunit</fullName>
        <ecNumber evidence="9">4.2.1.33</ecNumber>
    </recommendedName>
    <alternativeName>
        <fullName evidence="9">Alpha-IPM isomerase</fullName>
        <shortName evidence="9">IPMI</shortName>
    </alternativeName>
    <alternativeName>
        <fullName evidence="9">Isopropylmalate isomerase</fullName>
    </alternativeName>
</protein>
<dbReference type="PRINTS" id="PR00415">
    <property type="entry name" value="ACONITASE"/>
</dbReference>
<keyword evidence="3 9" id="KW-0028">Amino-acid biosynthesis</keyword>
<evidence type="ECO:0000256" key="4">
    <source>
        <dbReference type="ARBA" id="ARBA00022723"/>
    </source>
</evidence>
<evidence type="ECO:0000256" key="8">
    <source>
        <dbReference type="ARBA" id="ARBA00023304"/>
    </source>
</evidence>
<keyword evidence="6 9" id="KW-0411">Iron-sulfur</keyword>
<dbReference type="InterPro" id="IPR015931">
    <property type="entry name" value="Acnase/IPM_dHydase_lsu_aba_1/3"/>
</dbReference>
<dbReference type="InterPro" id="IPR006251">
    <property type="entry name" value="Homoacnase/IPMdehydase_lsu"/>
</dbReference>
<keyword evidence="7 9" id="KW-0456">Lyase</keyword>
<dbReference type="CDD" id="cd01583">
    <property type="entry name" value="IPMI"/>
    <property type="match status" value="1"/>
</dbReference>
<accession>A0A1H0ABN1</accession>
<keyword evidence="5 9" id="KW-0408">Iron</keyword>
<keyword evidence="8 9" id="KW-0100">Branched-chain amino acid biosynthesis</keyword>
<evidence type="ECO:0000256" key="6">
    <source>
        <dbReference type="ARBA" id="ARBA00023014"/>
    </source>
</evidence>
<feature type="binding site" evidence="9">
    <location>
        <position position="384"/>
    </location>
    <ligand>
        <name>[4Fe-4S] cluster</name>
        <dbReference type="ChEBI" id="CHEBI:49883"/>
    </ligand>
</feature>